<evidence type="ECO:0000313" key="2">
    <source>
        <dbReference type="Proteomes" id="UP000269221"/>
    </source>
</evidence>
<sequence>MGSSGKILAQCTLKYNQIKLIKNSIRDRKLLIISGFYITTPVGYDNLEGITGPEGGGEWSYIKLMTDHQWIFPGLNVEADPVTSCIYNLDEETEGILNQFADYTKLGGSADLPDGAKREQMKALQRDLIRLKCQGQPL</sequence>
<name>A0A3M0KR74_HIRRU</name>
<comment type="caution">
    <text evidence="1">The sequence shown here is derived from an EMBL/GenBank/DDBJ whole genome shotgun (WGS) entry which is preliminary data.</text>
</comment>
<dbReference type="EMBL" id="QRBI01000104">
    <property type="protein sequence ID" value="RMC15623.1"/>
    <property type="molecule type" value="Genomic_DNA"/>
</dbReference>
<proteinExistence type="predicted"/>
<organism evidence="1 2">
    <name type="scientific">Hirundo rustica rustica</name>
    <dbReference type="NCBI Taxonomy" id="333673"/>
    <lineage>
        <taxon>Eukaryota</taxon>
        <taxon>Metazoa</taxon>
        <taxon>Chordata</taxon>
        <taxon>Craniata</taxon>
        <taxon>Vertebrata</taxon>
        <taxon>Euteleostomi</taxon>
        <taxon>Archelosauria</taxon>
        <taxon>Archosauria</taxon>
        <taxon>Dinosauria</taxon>
        <taxon>Saurischia</taxon>
        <taxon>Theropoda</taxon>
        <taxon>Coelurosauria</taxon>
        <taxon>Aves</taxon>
        <taxon>Neognathae</taxon>
        <taxon>Neoaves</taxon>
        <taxon>Telluraves</taxon>
        <taxon>Australaves</taxon>
        <taxon>Passeriformes</taxon>
        <taxon>Sylvioidea</taxon>
        <taxon>Hirundinidae</taxon>
        <taxon>Hirundo</taxon>
    </lineage>
</organism>
<reference evidence="1 2" key="1">
    <citation type="submission" date="2018-07" db="EMBL/GenBank/DDBJ databases">
        <title>A high quality draft genome assembly of the barn swallow (H. rustica rustica).</title>
        <authorList>
            <person name="Formenti G."/>
            <person name="Chiara M."/>
            <person name="Poveda L."/>
            <person name="Francoijs K.-J."/>
            <person name="Bonisoli-Alquati A."/>
            <person name="Canova L."/>
            <person name="Gianfranceschi L."/>
            <person name="Horner D.S."/>
            <person name="Saino N."/>
        </authorList>
    </citation>
    <scope>NUCLEOTIDE SEQUENCE [LARGE SCALE GENOMIC DNA]</scope>
    <source>
        <strain evidence="1">Chelidonia</strain>
        <tissue evidence="1">Blood</tissue>
    </source>
</reference>
<evidence type="ECO:0000313" key="1">
    <source>
        <dbReference type="EMBL" id="RMC15623.1"/>
    </source>
</evidence>
<dbReference type="Proteomes" id="UP000269221">
    <property type="component" value="Unassembled WGS sequence"/>
</dbReference>
<gene>
    <name evidence="1" type="ORF">DUI87_07825</name>
</gene>
<dbReference type="AlphaFoldDB" id="A0A3M0KR74"/>
<keyword evidence="2" id="KW-1185">Reference proteome</keyword>
<protein>
    <submittedName>
        <fullName evidence="1">Uncharacterized protein</fullName>
    </submittedName>
</protein>
<accession>A0A3M0KR74</accession>